<sequence length="96" mass="10960">MKETRFTTNPQKEKLHFDALRFGSWSFVHPTSTPLILNYVSTPTNWLSVEFSEKVSALTSRRREQVKPPSCNTGSIACNTSLSMYLTKKIPSYSEQ</sequence>
<reference evidence="1 2" key="1">
    <citation type="submission" date="2024-02" db="EMBL/GenBank/DDBJ databases">
        <authorList>
            <person name="Daric V."/>
            <person name="Darras S."/>
        </authorList>
    </citation>
    <scope>NUCLEOTIDE SEQUENCE [LARGE SCALE GENOMIC DNA]</scope>
</reference>
<protein>
    <submittedName>
        <fullName evidence="1">Uncharacterized protein</fullName>
    </submittedName>
</protein>
<gene>
    <name evidence="1" type="ORF">CVLEPA_LOCUS18840</name>
</gene>
<keyword evidence="2" id="KW-1185">Reference proteome</keyword>
<name>A0ABP0G7H3_CLALP</name>
<dbReference type="EMBL" id="CAWYQH010000103">
    <property type="protein sequence ID" value="CAK8686808.1"/>
    <property type="molecule type" value="Genomic_DNA"/>
</dbReference>
<dbReference type="Proteomes" id="UP001642483">
    <property type="component" value="Unassembled WGS sequence"/>
</dbReference>
<proteinExistence type="predicted"/>
<organism evidence="1 2">
    <name type="scientific">Clavelina lepadiformis</name>
    <name type="common">Light-bulb sea squirt</name>
    <name type="synonym">Ascidia lepadiformis</name>
    <dbReference type="NCBI Taxonomy" id="159417"/>
    <lineage>
        <taxon>Eukaryota</taxon>
        <taxon>Metazoa</taxon>
        <taxon>Chordata</taxon>
        <taxon>Tunicata</taxon>
        <taxon>Ascidiacea</taxon>
        <taxon>Aplousobranchia</taxon>
        <taxon>Clavelinidae</taxon>
        <taxon>Clavelina</taxon>
    </lineage>
</organism>
<accession>A0ABP0G7H3</accession>
<evidence type="ECO:0000313" key="1">
    <source>
        <dbReference type="EMBL" id="CAK8686808.1"/>
    </source>
</evidence>
<comment type="caution">
    <text evidence="1">The sequence shown here is derived from an EMBL/GenBank/DDBJ whole genome shotgun (WGS) entry which is preliminary data.</text>
</comment>
<evidence type="ECO:0000313" key="2">
    <source>
        <dbReference type="Proteomes" id="UP001642483"/>
    </source>
</evidence>